<protein>
    <submittedName>
        <fullName evidence="1">Uncharacterized protein</fullName>
    </submittedName>
</protein>
<accession>A0A9N8DEG8</accession>
<keyword evidence="2" id="KW-1185">Reference proteome</keyword>
<evidence type="ECO:0000313" key="1">
    <source>
        <dbReference type="EMBL" id="CAB9499216.1"/>
    </source>
</evidence>
<dbReference type="EMBL" id="CAICTM010000055">
    <property type="protein sequence ID" value="CAB9499216.1"/>
    <property type="molecule type" value="Genomic_DNA"/>
</dbReference>
<dbReference type="AlphaFoldDB" id="A0A9N8DEG8"/>
<dbReference type="OrthoDB" id="10534040at2759"/>
<evidence type="ECO:0000313" key="2">
    <source>
        <dbReference type="Proteomes" id="UP001153069"/>
    </source>
</evidence>
<sequence length="87" mass="9844">MASGFKTRISSNCNAMGRVPATSKELNFAFKEWERTARVKQPTMTVDETTSGDEIATFTQRDMSDDYRGPGVDQLKEALMKYKKENV</sequence>
<dbReference type="Proteomes" id="UP001153069">
    <property type="component" value="Unassembled WGS sequence"/>
</dbReference>
<reference evidence="1" key="1">
    <citation type="submission" date="2020-06" db="EMBL/GenBank/DDBJ databases">
        <authorList>
            <consortium name="Plant Systems Biology data submission"/>
        </authorList>
    </citation>
    <scope>NUCLEOTIDE SEQUENCE</scope>
    <source>
        <strain evidence="1">D6</strain>
    </source>
</reference>
<organism evidence="1 2">
    <name type="scientific">Seminavis robusta</name>
    <dbReference type="NCBI Taxonomy" id="568900"/>
    <lineage>
        <taxon>Eukaryota</taxon>
        <taxon>Sar</taxon>
        <taxon>Stramenopiles</taxon>
        <taxon>Ochrophyta</taxon>
        <taxon>Bacillariophyta</taxon>
        <taxon>Bacillariophyceae</taxon>
        <taxon>Bacillariophycidae</taxon>
        <taxon>Naviculales</taxon>
        <taxon>Naviculaceae</taxon>
        <taxon>Seminavis</taxon>
    </lineage>
</organism>
<name>A0A9N8DEG8_9STRA</name>
<comment type="caution">
    <text evidence="1">The sequence shown here is derived from an EMBL/GenBank/DDBJ whole genome shotgun (WGS) entry which is preliminary data.</text>
</comment>
<gene>
    <name evidence="1" type="ORF">SEMRO_56_G032720.1</name>
</gene>
<proteinExistence type="predicted"/>